<accession>A0A0V1AX44</accession>
<evidence type="ECO:0000313" key="1">
    <source>
        <dbReference type="EMBL" id="KRY29346.1"/>
    </source>
</evidence>
<dbReference type="Proteomes" id="UP000054776">
    <property type="component" value="Unassembled WGS sequence"/>
</dbReference>
<keyword evidence="2" id="KW-1185">Reference proteome</keyword>
<protein>
    <submittedName>
        <fullName evidence="1">Uncharacterized protein</fullName>
    </submittedName>
</protein>
<sequence>MNTALVPLEIMESVNLLCYPVDKTSDTCIYTRCISSRAAESKTDHAFQLPDAVTLAISKFEESLDKNLCHHLRNLRTA</sequence>
<gene>
    <name evidence="1" type="ORF">T01_4703</name>
</gene>
<proteinExistence type="predicted"/>
<reference evidence="1 2" key="1">
    <citation type="submission" date="2015-01" db="EMBL/GenBank/DDBJ databases">
        <title>Evolution of Trichinella species and genotypes.</title>
        <authorList>
            <person name="Korhonen P.K."/>
            <person name="Edoardo P."/>
            <person name="Giuseppe L.R."/>
            <person name="Gasser R.B."/>
        </authorList>
    </citation>
    <scope>NUCLEOTIDE SEQUENCE [LARGE SCALE GENOMIC DNA]</scope>
    <source>
        <strain evidence="1">ISS3</strain>
    </source>
</reference>
<name>A0A0V1AX44_TRISP</name>
<organism evidence="1 2">
    <name type="scientific">Trichinella spiralis</name>
    <name type="common">Trichina worm</name>
    <dbReference type="NCBI Taxonomy" id="6334"/>
    <lineage>
        <taxon>Eukaryota</taxon>
        <taxon>Metazoa</taxon>
        <taxon>Ecdysozoa</taxon>
        <taxon>Nematoda</taxon>
        <taxon>Enoplea</taxon>
        <taxon>Dorylaimia</taxon>
        <taxon>Trichinellida</taxon>
        <taxon>Trichinellidae</taxon>
        <taxon>Trichinella</taxon>
    </lineage>
</organism>
<dbReference type="AlphaFoldDB" id="A0A0V1AX44"/>
<evidence type="ECO:0000313" key="2">
    <source>
        <dbReference type="Proteomes" id="UP000054776"/>
    </source>
</evidence>
<dbReference type="InParanoid" id="A0A0V1AX44"/>
<dbReference type="EMBL" id="JYDH01000173">
    <property type="protein sequence ID" value="KRY29346.1"/>
    <property type="molecule type" value="Genomic_DNA"/>
</dbReference>
<comment type="caution">
    <text evidence="1">The sequence shown here is derived from an EMBL/GenBank/DDBJ whole genome shotgun (WGS) entry which is preliminary data.</text>
</comment>